<name>A0ABY4HE43_9BACI</name>
<dbReference type="InterPro" id="IPR014044">
    <property type="entry name" value="CAP_dom"/>
</dbReference>
<dbReference type="Proteomes" id="UP000830326">
    <property type="component" value="Chromosome"/>
</dbReference>
<dbReference type="Gene3D" id="3.40.33.10">
    <property type="entry name" value="CAP"/>
    <property type="match status" value="1"/>
</dbReference>
<dbReference type="InterPro" id="IPR035940">
    <property type="entry name" value="CAP_sf"/>
</dbReference>
<evidence type="ECO:0000259" key="1">
    <source>
        <dbReference type="Pfam" id="PF00188"/>
    </source>
</evidence>
<dbReference type="Pfam" id="PF00188">
    <property type="entry name" value="CAP"/>
    <property type="match status" value="1"/>
</dbReference>
<accession>A0ABY4HE43</accession>
<protein>
    <submittedName>
        <fullName evidence="3">CAP domain-containing protein</fullName>
    </submittedName>
</protein>
<dbReference type="SUPFAM" id="SSF55797">
    <property type="entry name" value="PR-1-like"/>
    <property type="match status" value="1"/>
</dbReference>
<dbReference type="EMBL" id="CP095075">
    <property type="protein sequence ID" value="UOR12947.1"/>
    <property type="molecule type" value="Genomic_DNA"/>
</dbReference>
<evidence type="ECO:0000259" key="2">
    <source>
        <dbReference type="Pfam" id="PF14504"/>
    </source>
</evidence>
<proteinExistence type="predicted"/>
<feature type="domain" description="SCP" evidence="1">
    <location>
        <begin position="232"/>
        <end position="334"/>
    </location>
</feature>
<sequence>MGKKVTGLLLFFLLCGVIYFMIETTSSRELAEEGKETSKPPIGEENLENGESQAHLQEGFFKWLGASSEEILAKFGEPERIDKSSYGYDWWVYSKDEQYFQIGIKDDTVVTSVTYDQYLNEHLKTGESYDRLNQEYAFQNKFPLKDGMFSFELTAKDLNERPLIALNDQWSAQLYFDTFTDKLSAIRAVRNDILLTLQPYQLTYRGELPQQQILTEDDWREINEGSQRQIYEMTNYIRSSKGVDRLKKHKEAAKVAFSHSRDMNQNNYFSHHSQNGNGVGERLRLGDVPFVRAGENIAAQHIDATAAIHGWLNSEGHRASLLDKRYTHIGVGVDHLYYTQNFLSLP</sequence>
<dbReference type="PANTHER" id="PTHR31157:SF26">
    <property type="entry name" value="SCP-LIKE EXTRACELLULAR PROTEIN"/>
    <property type="match status" value="1"/>
</dbReference>
<evidence type="ECO:0000313" key="3">
    <source>
        <dbReference type="EMBL" id="UOR12947.1"/>
    </source>
</evidence>
<keyword evidence="4" id="KW-1185">Reference proteome</keyword>
<organism evidence="3 4">
    <name type="scientific">Halobacillus amylolyticus</name>
    <dbReference type="NCBI Taxonomy" id="2932259"/>
    <lineage>
        <taxon>Bacteria</taxon>
        <taxon>Bacillati</taxon>
        <taxon>Bacillota</taxon>
        <taxon>Bacilli</taxon>
        <taxon>Bacillales</taxon>
        <taxon>Bacillaceae</taxon>
        <taxon>Halobacillus</taxon>
    </lineage>
</organism>
<reference evidence="3" key="1">
    <citation type="submission" date="2022-04" db="EMBL/GenBank/DDBJ databases">
        <title>Halobacillus sp. isolated from saltern.</title>
        <authorList>
            <person name="Won M."/>
            <person name="Lee C.-M."/>
            <person name="Woen H.-Y."/>
            <person name="Kwon S.-W."/>
        </authorList>
    </citation>
    <scope>NUCLEOTIDE SEQUENCE</scope>
    <source>
        <strain evidence="3">SSHM10-5</strain>
    </source>
</reference>
<dbReference type="RefSeq" id="WP_245034147.1">
    <property type="nucleotide sequence ID" value="NZ_CP095075.1"/>
</dbReference>
<dbReference type="PANTHER" id="PTHR31157">
    <property type="entry name" value="SCP DOMAIN-CONTAINING PROTEIN"/>
    <property type="match status" value="1"/>
</dbReference>
<dbReference type="InterPro" id="IPR029410">
    <property type="entry name" value="CAP_assoc"/>
</dbReference>
<dbReference type="Pfam" id="PF14504">
    <property type="entry name" value="CAP_assoc_N"/>
    <property type="match status" value="1"/>
</dbReference>
<dbReference type="CDD" id="cd05379">
    <property type="entry name" value="CAP_bacterial"/>
    <property type="match status" value="1"/>
</dbReference>
<feature type="domain" description="CAP-associated" evidence="2">
    <location>
        <begin position="64"/>
        <end position="200"/>
    </location>
</feature>
<gene>
    <name evidence="3" type="ORF">MUO15_05445</name>
</gene>
<evidence type="ECO:0000313" key="4">
    <source>
        <dbReference type="Proteomes" id="UP000830326"/>
    </source>
</evidence>